<feature type="compositionally biased region" description="Basic and acidic residues" evidence="1">
    <location>
        <begin position="145"/>
        <end position="154"/>
    </location>
</feature>
<dbReference type="EMBL" id="AZGZ01000021">
    <property type="protein sequence ID" value="KZZ89239.1"/>
    <property type="molecule type" value="Genomic_DNA"/>
</dbReference>
<keyword evidence="2" id="KW-0472">Membrane</keyword>
<accession>A0A167WT55</accession>
<organism evidence="3 4">
    <name type="scientific">Ascosphaera apis ARSEF 7405</name>
    <dbReference type="NCBI Taxonomy" id="392613"/>
    <lineage>
        <taxon>Eukaryota</taxon>
        <taxon>Fungi</taxon>
        <taxon>Dikarya</taxon>
        <taxon>Ascomycota</taxon>
        <taxon>Pezizomycotina</taxon>
        <taxon>Eurotiomycetes</taxon>
        <taxon>Eurotiomycetidae</taxon>
        <taxon>Onygenales</taxon>
        <taxon>Ascosphaeraceae</taxon>
        <taxon>Ascosphaera</taxon>
    </lineage>
</organism>
<feature type="transmembrane region" description="Helical" evidence="2">
    <location>
        <begin position="12"/>
        <end position="36"/>
    </location>
</feature>
<feature type="region of interest" description="Disordered" evidence="1">
    <location>
        <begin position="77"/>
        <end position="228"/>
    </location>
</feature>
<dbReference type="PANTHER" id="PTHR39405:SF1">
    <property type="entry name" value="DSC E3 UBIQUITIN LIGASE COMPLEX SUBUNIT 4"/>
    <property type="match status" value="1"/>
</dbReference>
<keyword evidence="4" id="KW-1185">Reference proteome</keyword>
<keyword evidence="2" id="KW-0812">Transmembrane</keyword>
<evidence type="ECO:0000256" key="1">
    <source>
        <dbReference type="SAM" id="MobiDB-lite"/>
    </source>
</evidence>
<evidence type="ECO:0008006" key="5">
    <source>
        <dbReference type="Google" id="ProtNLM"/>
    </source>
</evidence>
<feature type="compositionally biased region" description="Low complexity" evidence="1">
    <location>
        <begin position="188"/>
        <end position="213"/>
    </location>
</feature>
<feature type="compositionally biased region" description="Polar residues" evidence="1">
    <location>
        <begin position="156"/>
        <end position="177"/>
    </location>
</feature>
<dbReference type="PANTHER" id="PTHR39405">
    <property type="entry name" value="DSC E3 UBIQUITIN LIGASE COMPLEX SUBUNIT 4"/>
    <property type="match status" value="1"/>
</dbReference>
<evidence type="ECO:0000256" key="2">
    <source>
        <dbReference type="SAM" id="Phobius"/>
    </source>
</evidence>
<comment type="caution">
    <text evidence="3">The sequence shown here is derived from an EMBL/GenBank/DDBJ whole genome shotgun (WGS) entry which is preliminary data.</text>
</comment>
<proteinExistence type="predicted"/>
<dbReference type="Proteomes" id="UP000242877">
    <property type="component" value="Unassembled WGS sequence"/>
</dbReference>
<evidence type="ECO:0000313" key="4">
    <source>
        <dbReference type="Proteomes" id="UP000242877"/>
    </source>
</evidence>
<name>A0A167WT55_9EURO</name>
<dbReference type="GO" id="GO:0032933">
    <property type="term" value="P:SREBP signaling pathway"/>
    <property type="evidence" value="ECO:0007669"/>
    <property type="project" value="InterPro"/>
</dbReference>
<dbReference type="VEuPathDB" id="FungiDB:AAP_04386"/>
<evidence type="ECO:0000313" key="3">
    <source>
        <dbReference type="EMBL" id="KZZ89239.1"/>
    </source>
</evidence>
<keyword evidence="2" id="KW-1133">Transmembrane helix</keyword>
<protein>
    <recommendedName>
        <fullName evidence="5">DUF1746 domain-containing protein</fullName>
    </recommendedName>
</protein>
<sequence>MIIDFVGVKGPISRVALVGVDLLVVLCQVILVGIILEKVKIGKELAEKRGVSSSGTGGEGGGEEIVHEGDVIFEIRERRPGTIPSNSEENNTEESGQSHDNEERGELAPGATTTGHSGRRIERGGGNVGPISLRDMLVSEPTPEEQARVEHERSSLIVSSSGPSASHITNANYTNGTHDFHHGRQNIPSSPSTTDPTSSSSTSSPLPLESISSPAPPPPYANPSLHPLDPLTSSTASIMDYFLFPTLRRQWRHSARSSLFIAPELGIPRRSPGESRTGTTTAANGVPGLGIGRFSAWTGLEGRMNGRSIFAYALGRRGANQV</sequence>
<gene>
    <name evidence="3" type="ORF">AAP_04386</name>
</gene>
<reference evidence="3 4" key="1">
    <citation type="journal article" date="2016" name="Genome Biol. Evol.">
        <title>Divergent and convergent evolution of fungal pathogenicity.</title>
        <authorList>
            <person name="Shang Y."/>
            <person name="Xiao G."/>
            <person name="Zheng P."/>
            <person name="Cen K."/>
            <person name="Zhan S."/>
            <person name="Wang C."/>
        </authorList>
    </citation>
    <scope>NUCLEOTIDE SEQUENCE [LARGE SCALE GENOMIC DNA]</scope>
    <source>
        <strain evidence="3 4">ARSEF 7405</strain>
    </source>
</reference>
<feature type="compositionally biased region" description="Basic and acidic residues" evidence="1">
    <location>
        <begin position="96"/>
        <end position="106"/>
    </location>
</feature>
<dbReference type="AlphaFoldDB" id="A0A167WT55"/>
<dbReference type="GO" id="GO:0005783">
    <property type="term" value="C:endoplasmic reticulum"/>
    <property type="evidence" value="ECO:0007669"/>
    <property type="project" value="TreeGrafter"/>
</dbReference>
<dbReference type="InterPro" id="IPR038967">
    <property type="entry name" value="Dsc4-like"/>
</dbReference>
<dbReference type="OrthoDB" id="10667146at2759"/>
<feature type="compositionally biased region" description="Low complexity" evidence="1">
    <location>
        <begin position="85"/>
        <end position="95"/>
    </location>
</feature>
<dbReference type="GO" id="GO:0044695">
    <property type="term" value="C:Dsc E3 ubiquitin ligase complex"/>
    <property type="evidence" value="ECO:0007669"/>
    <property type="project" value="InterPro"/>
</dbReference>